<keyword evidence="1" id="KW-0732">Signal</keyword>
<dbReference type="EMBL" id="JACHHT010000001">
    <property type="protein sequence ID" value="MBB6521348.1"/>
    <property type="molecule type" value="Genomic_DNA"/>
</dbReference>
<name>A0A7X0JTC3_9GAMM</name>
<organism evidence="2 3">
    <name type="scientific">Pseudoteredinibacter isoporae</name>
    <dbReference type="NCBI Taxonomy" id="570281"/>
    <lineage>
        <taxon>Bacteria</taxon>
        <taxon>Pseudomonadati</taxon>
        <taxon>Pseudomonadota</taxon>
        <taxon>Gammaproteobacteria</taxon>
        <taxon>Cellvibrionales</taxon>
        <taxon>Cellvibrionaceae</taxon>
        <taxon>Pseudoteredinibacter</taxon>
    </lineage>
</organism>
<feature type="chain" id="PRO_5031399188" evidence="1">
    <location>
        <begin position="26"/>
        <end position="158"/>
    </location>
</feature>
<dbReference type="AlphaFoldDB" id="A0A7X0JTC3"/>
<sequence>MTSKLLLKTTLLSSMLLATIGQVQANDFPGIKKLMNEEEFQKSGLNKLSDSEMEALNSWLIKYTAKDSALIRQNVKAVQEETKTEIRSRIKGTFKGWKGNTKFYLENGQVWQQRNQKGGTRWTVNMENPEVIINTNFFGLQVLTIIDKDKSTKVKRIR</sequence>
<keyword evidence="3" id="KW-1185">Reference proteome</keyword>
<dbReference type="Proteomes" id="UP000528457">
    <property type="component" value="Unassembled WGS sequence"/>
</dbReference>
<evidence type="ECO:0000313" key="2">
    <source>
        <dbReference type="EMBL" id="MBB6521348.1"/>
    </source>
</evidence>
<reference evidence="2 3" key="1">
    <citation type="submission" date="2020-08" db="EMBL/GenBank/DDBJ databases">
        <title>Genomic Encyclopedia of Type Strains, Phase IV (KMG-IV): sequencing the most valuable type-strain genomes for metagenomic binning, comparative biology and taxonomic classification.</title>
        <authorList>
            <person name="Goeker M."/>
        </authorList>
    </citation>
    <scope>NUCLEOTIDE SEQUENCE [LARGE SCALE GENOMIC DNA]</scope>
    <source>
        <strain evidence="2 3">DSM 22368</strain>
    </source>
</reference>
<comment type="caution">
    <text evidence="2">The sequence shown here is derived from an EMBL/GenBank/DDBJ whole genome shotgun (WGS) entry which is preliminary data.</text>
</comment>
<proteinExistence type="predicted"/>
<evidence type="ECO:0000313" key="3">
    <source>
        <dbReference type="Proteomes" id="UP000528457"/>
    </source>
</evidence>
<dbReference type="InParanoid" id="A0A7X0JTC3"/>
<accession>A0A7X0JTC3</accession>
<gene>
    <name evidence="2" type="ORF">HNR48_001626</name>
</gene>
<feature type="signal peptide" evidence="1">
    <location>
        <begin position="1"/>
        <end position="25"/>
    </location>
</feature>
<protein>
    <submittedName>
        <fullName evidence="2">Uncharacterized protein</fullName>
    </submittedName>
</protein>
<evidence type="ECO:0000256" key="1">
    <source>
        <dbReference type="SAM" id="SignalP"/>
    </source>
</evidence>
<dbReference type="RefSeq" id="WP_166848747.1">
    <property type="nucleotide sequence ID" value="NZ_JAAONY010000001.1"/>
</dbReference>